<keyword evidence="1" id="KW-0677">Repeat</keyword>
<organism evidence="5 6">
    <name type="scientific">Magallana gigas</name>
    <name type="common">Pacific oyster</name>
    <name type="synonym">Crassostrea gigas</name>
    <dbReference type="NCBI Taxonomy" id="29159"/>
    <lineage>
        <taxon>Eukaryota</taxon>
        <taxon>Metazoa</taxon>
        <taxon>Spiralia</taxon>
        <taxon>Lophotrochozoa</taxon>
        <taxon>Mollusca</taxon>
        <taxon>Bivalvia</taxon>
        <taxon>Autobranchia</taxon>
        <taxon>Pteriomorphia</taxon>
        <taxon>Ostreida</taxon>
        <taxon>Ostreoidea</taxon>
        <taxon>Ostreidae</taxon>
        <taxon>Magallana</taxon>
    </lineage>
</organism>
<evidence type="ECO:0000313" key="5">
    <source>
        <dbReference type="EnsemblMetazoa" id="G9456.2:cds"/>
    </source>
</evidence>
<dbReference type="SMART" id="SM00336">
    <property type="entry name" value="BBOX"/>
    <property type="match status" value="2"/>
</dbReference>
<dbReference type="Pfam" id="PF00643">
    <property type="entry name" value="zf-B_box"/>
    <property type="match status" value="1"/>
</dbReference>
<feature type="domain" description="B box-type" evidence="4">
    <location>
        <begin position="57"/>
        <end position="99"/>
    </location>
</feature>
<dbReference type="CDD" id="cd19756">
    <property type="entry name" value="Bbox2"/>
    <property type="match status" value="1"/>
</dbReference>
<evidence type="ECO:0000313" key="6">
    <source>
        <dbReference type="Proteomes" id="UP000005408"/>
    </source>
</evidence>
<evidence type="ECO:0000256" key="3">
    <source>
        <dbReference type="PROSITE-ProRule" id="PRU00504"/>
    </source>
</evidence>
<dbReference type="EnsemblMetazoa" id="G9456.2">
    <property type="protein sequence ID" value="G9456.2:cds"/>
    <property type="gene ID" value="G9456"/>
</dbReference>
<dbReference type="PROSITE" id="PS51125">
    <property type="entry name" value="NHL"/>
    <property type="match status" value="1"/>
</dbReference>
<dbReference type="InterPro" id="IPR047153">
    <property type="entry name" value="TRIM45/56/19-like"/>
</dbReference>
<reference evidence="5" key="1">
    <citation type="submission" date="2022-08" db="UniProtKB">
        <authorList>
            <consortium name="EnsemblMetazoa"/>
        </authorList>
    </citation>
    <scope>IDENTIFICATION</scope>
    <source>
        <strain evidence="5">05x7-T-G4-1.051#20</strain>
    </source>
</reference>
<name>A0A8W8NTR5_MAGGI</name>
<dbReference type="EnsemblMetazoa" id="G9456.3">
    <property type="protein sequence ID" value="G9456.3:cds"/>
    <property type="gene ID" value="G9456"/>
</dbReference>
<dbReference type="Proteomes" id="UP000005408">
    <property type="component" value="Unassembled WGS sequence"/>
</dbReference>
<sequence>MDHRRSAQDVLRCHLCETPVPHLYCDICHVDLCKTCVGEHLLDESTEHKVVSSIKRGSTSTCQKHSSKLCELYCAQCDIPICALCVTSKAHQAHDVVDIWKNIENKKHEIQIDLKELEKSIYPKYEEISSDIQGQKTCLNENSQKLKIAIDKHGEDFHREIDFMITKMKSNLDEKNSKQLALLDKHEDDVTRTTSEITQCIVDLTKLLNSFDVSLFLAYKSRNAEFRRLPTRLTVSLPSFKPHIINKEHIYHQFGSLTVLSRETEEQGRTINFPGTVYSSLDKPLIDAPQIIGEINTDYRDSNILRSVSCLNDQDIWTRGDDNIMRLYNLQGELLKSVQTQSGNEPTGVAVTRSGDLVYTDHWDRTVNMVKNTEIQTVIKLFGWKPDCVCSTSYDDLLVVMDNDSYTETKVVRYSGFTEVQSIQYDDTEQPLYSSGFSYKYMCENRNLDICVSDFDARAVVVVNQAGKLRFTYTGPPFTAKGSFHPLGISTDSQSRILIADHNNSNIHILDQDGQFLRYIANCNLNDPQGLNVDKRDNLLVAEYGTCKVKHIQYNVFSRCVYLNNKMLSLVVHTGLKLTSVSEKILNLR</sequence>
<protein>
    <recommendedName>
        <fullName evidence="4">B box-type domain-containing protein</fullName>
    </recommendedName>
</protein>
<dbReference type="PROSITE" id="PS50119">
    <property type="entry name" value="ZF_BBOX"/>
    <property type="match status" value="2"/>
</dbReference>
<dbReference type="SUPFAM" id="SSF57845">
    <property type="entry name" value="B-box zinc-binding domain"/>
    <property type="match status" value="1"/>
</dbReference>
<dbReference type="Gene3D" id="2.120.10.30">
    <property type="entry name" value="TolB, C-terminal domain"/>
    <property type="match status" value="1"/>
</dbReference>
<evidence type="ECO:0000259" key="4">
    <source>
        <dbReference type="PROSITE" id="PS50119"/>
    </source>
</evidence>
<accession>A0A8W8NTR5</accession>
<dbReference type="Gene3D" id="3.30.160.60">
    <property type="entry name" value="Classic Zinc Finger"/>
    <property type="match status" value="1"/>
</dbReference>
<dbReference type="AlphaFoldDB" id="A0A8W8NTR5"/>
<keyword evidence="6" id="KW-1185">Reference proteome</keyword>
<dbReference type="PANTHER" id="PTHR25462">
    <property type="entry name" value="BONUS, ISOFORM C-RELATED"/>
    <property type="match status" value="1"/>
</dbReference>
<evidence type="ECO:0000256" key="2">
    <source>
        <dbReference type="PROSITE-ProRule" id="PRU00024"/>
    </source>
</evidence>
<dbReference type="GO" id="GO:0008270">
    <property type="term" value="F:zinc ion binding"/>
    <property type="evidence" value="ECO:0007669"/>
    <property type="project" value="UniProtKB-KW"/>
</dbReference>
<keyword evidence="2" id="KW-0863">Zinc-finger</keyword>
<dbReference type="InterPro" id="IPR011042">
    <property type="entry name" value="6-blade_b-propeller_TolB-like"/>
</dbReference>
<dbReference type="PANTHER" id="PTHR25462:SF296">
    <property type="entry name" value="MEIOTIC P26, ISOFORM F"/>
    <property type="match status" value="1"/>
</dbReference>
<keyword evidence="2" id="KW-0862">Zinc</keyword>
<dbReference type="SUPFAM" id="SSF101898">
    <property type="entry name" value="NHL repeat"/>
    <property type="match status" value="1"/>
</dbReference>
<feature type="domain" description="B box-type" evidence="4">
    <location>
        <begin position="8"/>
        <end position="53"/>
    </location>
</feature>
<keyword evidence="2" id="KW-0479">Metal-binding</keyword>
<proteinExistence type="predicted"/>
<dbReference type="InterPro" id="IPR000315">
    <property type="entry name" value="Znf_B-box"/>
</dbReference>
<dbReference type="InterPro" id="IPR001258">
    <property type="entry name" value="NHL_repeat"/>
</dbReference>
<feature type="repeat" description="NHL" evidence="3">
    <location>
        <begin position="485"/>
        <end position="513"/>
    </location>
</feature>
<evidence type="ECO:0000256" key="1">
    <source>
        <dbReference type="ARBA" id="ARBA00022737"/>
    </source>
</evidence>